<comment type="caution">
    <text evidence="12">The sequence shown here is derived from an EMBL/GenBank/DDBJ whole genome shotgun (WGS) entry which is preliminary data.</text>
</comment>
<dbReference type="PROSITE" id="PS51885">
    <property type="entry name" value="NEPRILYSIN"/>
    <property type="match status" value="1"/>
</dbReference>
<gene>
    <name evidence="12" type="primary">nep-2</name>
    <name evidence="11" type="ORF">T4B_264</name>
    <name evidence="12" type="ORF">T4C_11186</name>
</gene>
<dbReference type="PANTHER" id="PTHR11733:SF240">
    <property type="entry name" value="GH14155P-RELATED"/>
    <property type="match status" value="1"/>
</dbReference>
<evidence type="ECO:0000313" key="13">
    <source>
        <dbReference type="Proteomes" id="UP000054805"/>
    </source>
</evidence>
<evidence type="ECO:0000259" key="10">
    <source>
        <dbReference type="Pfam" id="PF05649"/>
    </source>
</evidence>
<dbReference type="InterPro" id="IPR000718">
    <property type="entry name" value="Peptidase_M13"/>
</dbReference>
<name>A0A0V1JTJ1_TRIPS</name>
<sequence>LAAMSKQRNNKREEQCASVHFSLVVVISQDCCSVAILLCCYRCCIQQQQIFTGKFCALFHFFLVFVSAAGKMYPFDHINTMDMHNPWAAETRRKRQTKRRIFLIALFSNLIAIVLFITLVILVNSPEWTRDDKDQNMQDQTAAENQIEQRCRMVKQSGGWRQTAVNVLENIEASVDACSDFHEFACGGWRRRHAQHGGRTVRDLLDERLFEQMRRALDLVDERSPLRALRRLKFAYAACVDTEAMDLLQGKPLCRLLTGKGDPVLGSWPLLQTTTDSSSGGAGVAFKIGHLKAEYGVDTVFFAYARPDADDNDRSFVLELSGASLPLGLGSFTGLYYLNDTHYGWMMRAYAQLIERVAQLLRKQMLNLDHAHPLVINRTEIDLMIEFEQNLARAVVSATDDNDAEYRWSLQTLQEKIPNFDWLAMLEALLQPDMLQRIVSTTESEDGDGHLRVKPTFLANVTQLLQQTNNRTVNNYLVWRLVKQSLPFLGQEYRDALRQFDRATRLRRQSVKDEEDRWRECVALINHNDHLPGLGYASGRLYAEHAFDDDEQADAEWLTEELRHSYQESVGRLRWMDPKQRHAAIDKLTSMRRYVGYPNWIRNDQRLETYYERLEFDDDHDGAFEVHFKLRSWAVRENMRSLLSGAERLDQFVSSPDATEPWYDRQLNMLTIPIGQLQPPFYRSDFPRAVTFGALGSALAREITHAFDPAGAKYDARNRRLNWWTAENKLRFNNITDCLSNDYEQYCYPHLNLCVNGQRTANESLADLVGLSIAYAAYRNWTIAQGEAEPSLPLADFTPEQLFFLSYANLWCGQSSEQALINQLTTGYQAPDRYRLIGTLRNFPPFSEAFHCSPESYMNPSKRCDIYN</sequence>
<dbReference type="AlphaFoldDB" id="A0A0V1JTJ1"/>
<dbReference type="CDD" id="cd08662">
    <property type="entry name" value="M13"/>
    <property type="match status" value="1"/>
</dbReference>
<evidence type="ECO:0000256" key="6">
    <source>
        <dbReference type="ARBA" id="ARBA00022833"/>
    </source>
</evidence>
<dbReference type="PRINTS" id="PR00786">
    <property type="entry name" value="NEPRILYSIN"/>
</dbReference>
<keyword evidence="5" id="KW-0378">Hydrolase</keyword>
<dbReference type="InterPro" id="IPR024079">
    <property type="entry name" value="MetalloPept_cat_dom_sf"/>
</dbReference>
<dbReference type="SUPFAM" id="SSF55486">
    <property type="entry name" value="Metalloproteases ('zincins'), catalytic domain"/>
    <property type="match status" value="1"/>
</dbReference>
<accession>A0A0V1JTJ1</accession>
<reference evidence="13 14" key="1">
    <citation type="submission" date="2015-01" db="EMBL/GenBank/DDBJ databases">
        <title>Evolution of Trichinella species and genotypes.</title>
        <authorList>
            <person name="Korhonen P.K."/>
            <person name="Edoardo P."/>
            <person name="Giuseppe L.R."/>
            <person name="Gasser R.B."/>
        </authorList>
    </citation>
    <scope>NUCLEOTIDE SEQUENCE [LARGE SCALE GENOMIC DNA]</scope>
    <source>
        <strain evidence="12">ISS176</strain>
        <strain evidence="11">ISS588</strain>
    </source>
</reference>
<keyword evidence="4" id="KW-0479">Metal-binding</keyword>
<dbReference type="Proteomes" id="UP000054805">
    <property type="component" value="Unassembled WGS sequence"/>
</dbReference>
<evidence type="ECO:0000313" key="11">
    <source>
        <dbReference type="EMBL" id="KRZ09498.1"/>
    </source>
</evidence>
<dbReference type="InterPro" id="IPR008753">
    <property type="entry name" value="Peptidase_M13_N"/>
</dbReference>
<keyword evidence="3" id="KW-0645">Protease</keyword>
<keyword evidence="8" id="KW-1133">Transmembrane helix</keyword>
<protein>
    <submittedName>
        <fullName evidence="12">Neprilysin-2</fullName>
    </submittedName>
</protein>
<evidence type="ECO:0000256" key="4">
    <source>
        <dbReference type="ARBA" id="ARBA00022723"/>
    </source>
</evidence>
<evidence type="ECO:0000256" key="8">
    <source>
        <dbReference type="SAM" id="Phobius"/>
    </source>
</evidence>
<keyword evidence="8" id="KW-0812">Transmembrane</keyword>
<dbReference type="InterPro" id="IPR018497">
    <property type="entry name" value="Peptidase_M13_C"/>
</dbReference>
<feature type="domain" description="Peptidase M13 C-terminal" evidence="9">
    <location>
        <begin position="662"/>
        <end position="866"/>
    </location>
</feature>
<organism evidence="12 14">
    <name type="scientific">Trichinella pseudospiralis</name>
    <name type="common">Parasitic roundworm</name>
    <dbReference type="NCBI Taxonomy" id="6337"/>
    <lineage>
        <taxon>Eukaryota</taxon>
        <taxon>Metazoa</taxon>
        <taxon>Ecdysozoa</taxon>
        <taxon>Nematoda</taxon>
        <taxon>Enoplea</taxon>
        <taxon>Dorylaimia</taxon>
        <taxon>Trichinellida</taxon>
        <taxon>Trichinellidae</taxon>
        <taxon>Trichinella</taxon>
    </lineage>
</organism>
<dbReference type="GO" id="GO:0004222">
    <property type="term" value="F:metalloendopeptidase activity"/>
    <property type="evidence" value="ECO:0007669"/>
    <property type="project" value="InterPro"/>
</dbReference>
<evidence type="ECO:0000256" key="5">
    <source>
        <dbReference type="ARBA" id="ARBA00022801"/>
    </source>
</evidence>
<evidence type="ECO:0000313" key="14">
    <source>
        <dbReference type="Proteomes" id="UP000054826"/>
    </source>
</evidence>
<feature type="domain" description="Peptidase M13 N-terminal" evidence="10">
    <location>
        <begin position="178"/>
        <end position="598"/>
    </location>
</feature>
<keyword evidence="8" id="KW-0472">Membrane</keyword>
<dbReference type="GO" id="GO:0046872">
    <property type="term" value="F:metal ion binding"/>
    <property type="evidence" value="ECO:0007669"/>
    <property type="project" value="UniProtKB-KW"/>
</dbReference>
<keyword evidence="13" id="KW-1185">Reference proteome</keyword>
<evidence type="ECO:0000256" key="3">
    <source>
        <dbReference type="ARBA" id="ARBA00022670"/>
    </source>
</evidence>
<comment type="similarity">
    <text evidence="2">Belongs to the peptidase M13 family.</text>
</comment>
<dbReference type="Pfam" id="PF05649">
    <property type="entry name" value="Peptidase_M13_N"/>
    <property type="match status" value="1"/>
</dbReference>
<dbReference type="PANTHER" id="PTHR11733">
    <property type="entry name" value="ZINC METALLOPROTEASE FAMILY M13 NEPRILYSIN-RELATED"/>
    <property type="match status" value="1"/>
</dbReference>
<comment type="cofactor">
    <cofactor evidence="1">
        <name>Zn(2+)</name>
        <dbReference type="ChEBI" id="CHEBI:29105"/>
    </cofactor>
</comment>
<feature type="transmembrane region" description="Helical" evidence="8">
    <location>
        <begin position="101"/>
        <end position="123"/>
    </location>
</feature>
<evidence type="ECO:0000313" key="12">
    <source>
        <dbReference type="EMBL" id="KRZ38232.1"/>
    </source>
</evidence>
<proteinExistence type="inferred from homology"/>
<dbReference type="EMBL" id="JYDV01000048">
    <property type="protein sequence ID" value="KRZ38232.1"/>
    <property type="molecule type" value="Genomic_DNA"/>
</dbReference>
<evidence type="ECO:0000256" key="7">
    <source>
        <dbReference type="ARBA" id="ARBA00023049"/>
    </source>
</evidence>
<evidence type="ECO:0000259" key="9">
    <source>
        <dbReference type="Pfam" id="PF01431"/>
    </source>
</evidence>
<dbReference type="GO" id="GO:0016485">
    <property type="term" value="P:protein processing"/>
    <property type="evidence" value="ECO:0007669"/>
    <property type="project" value="TreeGrafter"/>
</dbReference>
<feature type="non-terminal residue" evidence="12">
    <location>
        <position position="1"/>
    </location>
</feature>
<dbReference type="InterPro" id="IPR042089">
    <property type="entry name" value="Peptidase_M13_dom_2"/>
</dbReference>
<dbReference type="Proteomes" id="UP000054826">
    <property type="component" value="Unassembled WGS sequence"/>
</dbReference>
<keyword evidence="6" id="KW-0862">Zinc</keyword>
<dbReference type="GO" id="GO:0005886">
    <property type="term" value="C:plasma membrane"/>
    <property type="evidence" value="ECO:0007669"/>
    <property type="project" value="TreeGrafter"/>
</dbReference>
<dbReference type="Pfam" id="PF01431">
    <property type="entry name" value="Peptidase_M13"/>
    <property type="match status" value="1"/>
</dbReference>
<dbReference type="Gene3D" id="1.10.1380.10">
    <property type="entry name" value="Neutral endopeptidase , domain2"/>
    <property type="match status" value="1"/>
</dbReference>
<keyword evidence="7" id="KW-0482">Metalloprotease</keyword>
<evidence type="ECO:0000256" key="2">
    <source>
        <dbReference type="ARBA" id="ARBA00007357"/>
    </source>
</evidence>
<dbReference type="Gene3D" id="3.40.390.10">
    <property type="entry name" value="Collagenase (Catalytic Domain)"/>
    <property type="match status" value="1"/>
</dbReference>
<evidence type="ECO:0000256" key="1">
    <source>
        <dbReference type="ARBA" id="ARBA00001947"/>
    </source>
</evidence>
<dbReference type="EMBL" id="JYDS01000380">
    <property type="protein sequence ID" value="KRZ09498.1"/>
    <property type="molecule type" value="Genomic_DNA"/>
</dbReference>